<evidence type="ECO:0000313" key="1">
    <source>
        <dbReference type="EMBL" id="ABW66759.1"/>
    </source>
</evidence>
<dbReference type="eggNOG" id="COG1075">
    <property type="taxonomic scope" value="Bacteria"/>
</dbReference>
<proteinExistence type="predicted"/>
<name>A8ZWF1_DESOH</name>
<accession>A8ZWF1</accession>
<dbReference type="Proteomes" id="UP000008561">
    <property type="component" value="Chromosome"/>
</dbReference>
<dbReference type="Gene3D" id="3.40.50.1820">
    <property type="entry name" value="alpha/beta hydrolase"/>
    <property type="match status" value="1"/>
</dbReference>
<dbReference type="SUPFAM" id="SSF53474">
    <property type="entry name" value="alpha/beta-Hydrolases"/>
    <property type="match status" value="1"/>
</dbReference>
<dbReference type="EMBL" id="CP000859">
    <property type="protein sequence ID" value="ABW66759.1"/>
    <property type="molecule type" value="Genomic_DNA"/>
</dbReference>
<evidence type="ECO:0000313" key="2">
    <source>
        <dbReference type="Proteomes" id="UP000008561"/>
    </source>
</evidence>
<dbReference type="HOGENOM" id="CLU_663475_0_0_7"/>
<reference evidence="1 2" key="1">
    <citation type="submission" date="2007-10" db="EMBL/GenBank/DDBJ databases">
        <title>Complete sequence of Desulfococcus oleovorans Hxd3.</title>
        <authorList>
            <consortium name="US DOE Joint Genome Institute"/>
            <person name="Copeland A."/>
            <person name="Lucas S."/>
            <person name="Lapidus A."/>
            <person name="Barry K."/>
            <person name="Glavina del Rio T."/>
            <person name="Dalin E."/>
            <person name="Tice H."/>
            <person name="Pitluck S."/>
            <person name="Kiss H."/>
            <person name="Brettin T."/>
            <person name="Bruce D."/>
            <person name="Detter J.C."/>
            <person name="Han C."/>
            <person name="Schmutz J."/>
            <person name="Larimer F."/>
            <person name="Land M."/>
            <person name="Hauser L."/>
            <person name="Kyrpides N."/>
            <person name="Kim E."/>
            <person name="Wawrik B."/>
            <person name="Richardson P."/>
        </authorList>
    </citation>
    <scope>NUCLEOTIDE SEQUENCE [LARGE SCALE GENOMIC DNA]</scope>
    <source>
        <strain evidence="2">DSM 6200 / JCM 39069 / Hxd3</strain>
    </source>
</reference>
<gene>
    <name evidence="1" type="ordered locus">Dole_0949</name>
</gene>
<dbReference type="AlphaFoldDB" id="A8ZWF1"/>
<dbReference type="KEGG" id="dol:Dole_0949"/>
<sequence length="414" mass="45031">MGPRNRFFPSANNFFIEKKEEIKMVKRFFAFVLVSCLIAALPGAVFARADKTTYPVVFAHGMLGFDELVGIDYFGNDYGVFVGDPCDGFLETSCNSEIDKNQQAFAASVNPFQSSELRGLELADAIESYMATVNADCVNIVGHSQGGMDARKAAKLLYDRKGRQVVKVMVSISSPHRGSPVGKGVLDQGPDGMNAFLGVLVDYLVGPVLVGDLSDFEASMKAFVYDDYDPNDGVVTGAKAFNNAYGINDTHVRHYASIITATQGNLNPILGALGLVAPLDIDGDGWCADYTDCNNDGAAGCGDGDFEDGDDDGLVGINSQQMGYRLKHKKSWLWGTYFDEDSTTGYVGDIDRPSQVQATSYSSVIDQDHLDVLGLGVIPYLIPDDFDEEGFYADLIDYIADNEGTSSSGWWWFW</sequence>
<protein>
    <submittedName>
        <fullName evidence="1">PGAP1 family protein</fullName>
    </submittedName>
</protein>
<dbReference type="STRING" id="96561.Dole_0949"/>
<dbReference type="InterPro" id="IPR029058">
    <property type="entry name" value="AB_hydrolase_fold"/>
</dbReference>
<keyword evidence="2" id="KW-1185">Reference proteome</keyword>
<organism evidence="1 2">
    <name type="scientific">Desulfosudis oleivorans (strain DSM 6200 / JCM 39069 / Hxd3)</name>
    <name type="common">Desulfococcus oleovorans</name>
    <dbReference type="NCBI Taxonomy" id="96561"/>
    <lineage>
        <taxon>Bacteria</taxon>
        <taxon>Pseudomonadati</taxon>
        <taxon>Thermodesulfobacteriota</taxon>
        <taxon>Desulfobacteria</taxon>
        <taxon>Desulfobacterales</taxon>
        <taxon>Desulfosudaceae</taxon>
        <taxon>Desulfosudis</taxon>
    </lineage>
</organism>